<evidence type="ECO:0000256" key="11">
    <source>
        <dbReference type="RuleBase" id="RU368036"/>
    </source>
</evidence>
<dbReference type="GO" id="GO:0036374">
    <property type="term" value="F:glutathione hydrolase activity"/>
    <property type="evidence" value="ECO:0007669"/>
    <property type="project" value="UniProtKB-UniRule"/>
</dbReference>
<feature type="binding site" evidence="10">
    <location>
        <begin position="449"/>
        <end position="450"/>
    </location>
    <ligand>
        <name>L-glutamate</name>
        <dbReference type="ChEBI" id="CHEBI:29985"/>
    </ligand>
</feature>
<comment type="pathway">
    <text evidence="11">Sulfur metabolism; glutathione metabolism.</text>
</comment>
<evidence type="ECO:0000256" key="2">
    <source>
        <dbReference type="ARBA" id="ARBA00001089"/>
    </source>
</evidence>
<sequence length="567" mass="61525">MLKRHQVHILVILLVAFTGCQKDGLPTETLPREGVIASNAMVVTAHPLASEVGVKILKAGGNAVDAAIAVQFALAVVYPAAGNIGGGGFMVFRKNDGSTDCLDFREAAPMAANRDMYLDKNGEVIEGLSLKGHLASGVPGSVDGMVNAHQKYGTLPWKDLLQPAIDLAENGFLLTENEAGGLNWVQQFFDETNTVIPENLTGEWEAGDKVVMKDLAATLKRIQDLGRAGFYEGETARLITEEMERGGGIITREDLTVYKSVWRPAIKGSYKGYKFISMPPPSSGGVALYQLLKMTEPHPIEKWGYGDPRTIHLMTEIERRVYADRATHLGDPDFYIVPVKELLDSVYLAGRMRSFSPEKATPSDSIKAGVFIGESNQTTHFSIVDKYGNAVAITTTLNGGYGSKVVVGNGGFFLNNEMDDFSIKPGVPNMFGLLGGEANAISPTKRMLSSMTPTILEKDGRLFMVVGTPGGSTIITSVYQTILNVIDHNMNMQQAVNAKRFHHQWYPDEITIEKGGLSDEVMEELEEMGHSFETRSAIGRVDAILVRPDGTLEGAADPRGDDMASGY</sequence>
<keyword evidence="11" id="KW-0317">Glutathione biosynthesis</keyword>
<dbReference type="Pfam" id="PF01019">
    <property type="entry name" value="G_glu_transpept"/>
    <property type="match status" value="1"/>
</dbReference>
<evidence type="ECO:0000256" key="8">
    <source>
        <dbReference type="ARBA" id="ARBA00047417"/>
    </source>
</evidence>
<dbReference type="EC" id="3.4.19.13" evidence="11"/>
<comment type="caution">
    <text evidence="12">The sequence shown here is derived from an EMBL/GenBank/DDBJ whole genome shotgun (WGS) entry which is preliminary data.</text>
</comment>
<dbReference type="InterPro" id="IPR043138">
    <property type="entry name" value="GGT_lsub"/>
</dbReference>
<dbReference type="Gene3D" id="1.10.246.130">
    <property type="match status" value="1"/>
</dbReference>
<accession>A0A9X1HVQ8</accession>
<dbReference type="EMBL" id="JAIXNE010000007">
    <property type="protein sequence ID" value="MCA6078756.1"/>
    <property type="molecule type" value="Genomic_DNA"/>
</dbReference>
<dbReference type="InterPro" id="IPR000101">
    <property type="entry name" value="GGT_peptidase"/>
</dbReference>
<proteinExistence type="inferred from homology"/>
<evidence type="ECO:0000256" key="5">
    <source>
        <dbReference type="ARBA" id="ARBA00022801"/>
    </source>
</evidence>
<dbReference type="GO" id="GO:0006750">
    <property type="term" value="P:glutathione biosynthetic process"/>
    <property type="evidence" value="ECO:0007669"/>
    <property type="project" value="UniProtKB-KW"/>
</dbReference>
<feature type="binding site" evidence="10">
    <location>
        <begin position="396"/>
        <end position="398"/>
    </location>
    <ligand>
        <name>L-glutamate</name>
        <dbReference type="ChEBI" id="CHEBI:29985"/>
    </ligand>
</feature>
<feature type="binding site" evidence="10">
    <location>
        <position position="471"/>
    </location>
    <ligand>
        <name>L-glutamate</name>
        <dbReference type="ChEBI" id="CHEBI:29985"/>
    </ligand>
</feature>
<dbReference type="RefSeq" id="WP_225699617.1">
    <property type="nucleotide sequence ID" value="NZ_JAIXNE010000007.1"/>
</dbReference>
<dbReference type="InterPro" id="IPR055262">
    <property type="entry name" value="GGT_CS"/>
</dbReference>
<keyword evidence="13" id="KW-1185">Reference proteome</keyword>
<dbReference type="EC" id="2.3.2.2" evidence="11"/>
<reference evidence="12" key="1">
    <citation type="submission" date="2021-09" db="EMBL/GenBank/DDBJ databases">
        <title>Fulvivirga sp. isolated from coastal sediment.</title>
        <authorList>
            <person name="Yu H."/>
        </authorList>
    </citation>
    <scope>NUCLEOTIDE SEQUENCE</scope>
    <source>
        <strain evidence="12">1062</strain>
    </source>
</reference>
<dbReference type="InterPro" id="IPR051792">
    <property type="entry name" value="GGT_bact"/>
</dbReference>
<protein>
    <recommendedName>
        <fullName evidence="11">Glutathione hydrolase proenzyme</fullName>
        <ecNumber evidence="11">2.3.2.2</ecNumber>
        <ecNumber evidence="11">3.4.19.13</ecNumber>
    </recommendedName>
    <component>
        <recommendedName>
            <fullName evidence="11">Glutathione hydrolase large chain</fullName>
        </recommendedName>
    </component>
    <component>
        <recommendedName>
            <fullName evidence="11">Glutathione hydrolase small chain</fullName>
        </recommendedName>
    </component>
</protein>
<evidence type="ECO:0000313" key="12">
    <source>
        <dbReference type="EMBL" id="MCA6078756.1"/>
    </source>
</evidence>
<name>A0A9X1HVQ8_9BACT</name>
<evidence type="ECO:0000256" key="9">
    <source>
        <dbReference type="PIRSR" id="PIRSR600101-1"/>
    </source>
</evidence>
<dbReference type="Proteomes" id="UP001139409">
    <property type="component" value="Unassembled WGS sequence"/>
</dbReference>
<feature type="binding site" evidence="10">
    <location>
        <position position="105"/>
    </location>
    <ligand>
        <name>L-glutamate</name>
        <dbReference type="ChEBI" id="CHEBI:29985"/>
    </ligand>
</feature>
<dbReference type="SUPFAM" id="SSF56235">
    <property type="entry name" value="N-terminal nucleophile aminohydrolases (Ntn hydrolases)"/>
    <property type="match status" value="1"/>
</dbReference>
<dbReference type="NCBIfam" id="TIGR00066">
    <property type="entry name" value="g_glut_trans"/>
    <property type="match status" value="1"/>
</dbReference>
<dbReference type="PRINTS" id="PR01210">
    <property type="entry name" value="GGTRANSPTASE"/>
</dbReference>
<dbReference type="GO" id="GO:0006751">
    <property type="term" value="P:glutathione catabolic process"/>
    <property type="evidence" value="ECO:0007669"/>
    <property type="project" value="UniProtKB-UniRule"/>
</dbReference>
<comment type="PTM">
    <text evidence="11">Cleaved by autocatalysis into a large and a small subunit.</text>
</comment>
<dbReference type="AlphaFoldDB" id="A0A9X1HVQ8"/>
<evidence type="ECO:0000256" key="6">
    <source>
        <dbReference type="ARBA" id="ARBA00023145"/>
    </source>
</evidence>
<dbReference type="GO" id="GO:0103068">
    <property type="term" value="F:leukotriene C4 gamma-glutamyl transferase activity"/>
    <property type="evidence" value="ECO:0007669"/>
    <property type="project" value="UniProtKB-EC"/>
</dbReference>
<gene>
    <name evidence="12" type="primary">ggt</name>
    <name evidence="12" type="ORF">LDX50_28030</name>
</gene>
<keyword evidence="7 11" id="KW-0012">Acyltransferase</keyword>
<dbReference type="PROSITE" id="PS51257">
    <property type="entry name" value="PROKAR_LIPOPROTEIN"/>
    <property type="match status" value="1"/>
</dbReference>
<evidence type="ECO:0000256" key="4">
    <source>
        <dbReference type="ARBA" id="ARBA00022679"/>
    </source>
</evidence>
<feature type="active site" description="Nucleophile" evidence="9">
    <location>
        <position position="378"/>
    </location>
</feature>
<keyword evidence="6 11" id="KW-0865">Zymogen</keyword>
<dbReference type="InterPro" id="IPR029055">
    <property type="entry name" value="Ntn_hydrolases_N"/>
</dbReference>
<comment type="catalytic activity">
    <reaction evidence="8 11">
        <text>an N-terminal (5-L-glutamyl)-[peptide] + an alpha-amino acid = 5-L-glutamyl amino acid + an N-terminal L-alpha-aminoacyl-[peptide]</text>
        <dbReference type="Rhea" id="RHEA:23904"/>
        <dbReference type="Rhea" id="RHEA-COMP:9780"/>
        <dbReference type="Rhea" id="RHEA-COMP:9795"/>
        <dbReference type="ChEBI" id="CHEBI:77644"/>
        <dbReference type="ChEBI" id="CHEBI:78597"/>
        <dbReference type="ChEBI" id="CHEBI:78599"/>
        <dbReference type="ChEBI" id="CHEBI:78608"/>
        <dbReference type="EC" id="2.3.2.2"/>
    </reaction>
</comment>
<evidence type="ECO:0000313" key="13">
    <source>
        <dbReference type="Proteomes" id="UP001139409"/>
    </source>
</evidence>
<comment type="catalytic activity">
    <reaction evidence="2 11">
        <text>glutathione + H2O = L-cysteinylglycine + L-glutamate</text>
        <dbReference type="Rhea" id="RHEA:28807"/>
        <dbReference type="ChEBI" id="CHEBI:15377"/>
        <dbReference type="ChEBI" id="CHEBI:29985"/>
        <dbReference type="ChEBI" id="CHEBI:57925"/>
        <dbReference type="ChEBI" id="CHEBI:61694"/>
        <dbReference type="EC" id="3.4.19.13"/>
    </reaction>
</comment>
<feature type="binding site" evidence="10">
    <location>
        <position position="420"/>
    </location>
    <ligand>
        <name>L-glutamate</name>
        <dbReference type="ChEBI" id="CHEBI:29985"/>
    </ligand>
</feature>
<comment type="subunit">
    <text evidence="11">This enzyme consists of two polypeptide chains, which are synthesized in precursor form from a single polypeptide.</text>
</comment>
<comment type="catalytic activity">
    <reaction evidence="1 11">
        <text>an S-substituted glutathione + H2O = an S-substituted L-cysteinylglycine + L-glutamate</text>
        <dbReference type="Rhea" id="RHEA:59468"/>
        <dbReference type="ChEBI" id="CHEBI:15377"/>
        <dbReference type="ChEBI" id="CHEBI:29985"/>
        <dbReference type="ChEBI" id="CHEBI:90779"/>
        <dbReference type="ChEBI" id="CHEBI:143103"/>
        <dbReference type="EC" id="3.4.19.13"/>
    </reaction>
</comment>
<evidence type="ECO:0000256" key="10">
    <source>
        <dbReference type="PIRSR" id="PIRSR600101-2"/>
    </source>
</evidence>
<keyword evidence="4 11" id="KW-0808">Transferase</keyword>
<dbReference type="PANTHER" id="PTHR43199:SF1">
    <property type="entry name" value="GLUTATHIONE HYDROLASE PROENZYME"/>
    <property type="match status" value="1"/>
</dbReference>
<dbReference type="Gene3D" id="3.60.20.40">
    <property type="match status" value="1"/>
</dbReference>
<organism evidence="12 13">
    <name type="scientific">Fulvivirga sedimenti</name>
    <dbReference type="NCBI Taxonomy" id="2879465"/>
    <lineage>
        <taxon>Bacteria</taxon>
        <taxon>Pseudomonadati</taxon>
        <taxon>Bacteroidota</taxon>
        <taxon>Cytophagia</taxon>
        <taxon>Cytophagales</taxon>
        <taxon>Fulvivirgaceae</taxon>
        <taxon>Fulvivirga</taxon>
    </lineage>
</organism>
<dbReference type="PROSITE" id="PS00462">
    <property type="entry name" value="G_GLU_TRANSPEPTIDASE"/>
    <property type="match status" value="1"/>
</dbReference>
<keyword evidence="5 11" id="KW-0378">Hydrolase</keyword>
<comment type="similarity">
    <text evidence="3 11">Belongs to the gamma-glutamyltransferase family.</text>
</comment>
<dbReference type="PANTHER" id="PTHR43199">
    <property type="entry name" value="GLUTATHIONE HYDROLASE"/>
    <property type="match status" value="1"/>
</dbReference>
<dbReference type="InterPro" id="IPR043137">
    <property type="entry name" value="GGT_ssub_C"/>
</dbReference>
<evidence type="ECO:0000256" key="1">
    <source>
        <dbReference type="ARBA" id="ARBA00001049"/>
    </source>
</evidence>
<evidence type="ECO:0000256" key="7">
    <source>
        <dbReference type="ARBA" id="ARBA00023315"/>
    </source>
</evidence>
<evidence type="ECO:0000256" key="3">
    <source>
        <dbReference type="ARBA" id="ARBA00009381"/>
    </source>
</evidence>